<feature type="region of interest" description="Disordered" evidence="1">
    <location>
        <begin position="36"/>
        <end position="60"/>
    </location>
</feature>
<sequence>MFLHLLQGSARATYLLDFNFVHIASCFASLAAAEDDRHSNCKNSTTSDVFNSTEHSEEPSLSDEFGSIAQCATWCRDIFYRGFFAYQMVVIREKRRDNVLVES</sequence>
<evidence type="ECO:0000256" key="1">
    <source>
        <dbReference type="SAM" id="MobiDB-lite"/>
    </source>
</evidence>
<evidence type="ECO:0000313" key="2">
    <source>
        <dbReference type="EMBL" id="CAH3015741.1"/>
    </source>
</evidence>
<name>A0ABN8LJG1_9CNID</name>
<comment type="caution">
    <text evidence="2">The sequence shown here is derived from an EMBL/GenBank/DDBJ whole genome shotgun (WGS) entry which is preliminary data.</text>
</comment>
<keyword evidence="3" id="KW-1185">Reference proteome</keyword>
<organism evidence="2 3">
    <name type="scientific">Porites evermanni</name>
    <dbReference type="NCBI Taxonomy" id="104178"/>
    <lineage>
        <taxon>Eukaryota</taxon>
        <taxon>Metazoa</taxon>
        <taxon>Cnidaria</taxon>
        <taxon>Anthozoa</taxon>
        <taxon>Hexacorallia</taxon>
        <taxon>Scleractinia</taxon>
        <taxon>Fungiina</taxon>
        <taxon>Poritidae</taxon>
        <taxon>Porites</taxon>
    </lineage>
</organism>
<proteinExistence type="predicted"/>
<evidence type="ECO:0000313" key="3">
    <source>
        <dbReference type="Proteomes" id="UP001159427"/>
    </source>
</evidence>
<gene>
    <name evidence="2" type="ORF">PEVE_00020915</name>
</gene>
<dbReference type="EMBL" id="CALNXI010000028">
    <property type="protein sequence ID" value="CAH3015741.1"/>
    <property type="molecule type" value="Genomic_DNA"/>
</dbReference>
<feature type="compositionally biased region" description="Polar residues" evidence="1">
    <location>
        <begin position="41"/>
        <end position="53"/>
    </location>
</feature>
<accession>A0ABN8LJG1</accession>
<reference evidence="2 3" key="1">
    <citation type="submission" date="2022-05" db="EMBL/GenBank/DDBJ databases">
        <authorList>
            <consortium name="Genoscope - CEA"/>
            <person name="William W."/>
        </authorList>
    </citation>
    <scope>NUCLEOTIDE SEQUENCE [LARGE SCALE GENOMIC DNA]</scope>
</reference>
<protein>
    <recommendedName>
        <fullName evidence="4">Secreted protein</fullName>
    </recommendedName>
</protein>
<evidence type="ECO:0008006" key="4">
    <source>
        <dbReference type="Google" id="ProtNLM"/>
    </source>
</evidence>
<dbReference type="Proteomes" id="UP001159427">
    <property type="component" value="Unassembled WGS sequence"/>
</dbReference>